<evidence type="ECO:0000313" key="5">
    <source>
        <dbReference type="Proteomes" id="UP000276223"/>
    </source>
</evidence>
<dbReference type="InterPro" id="IPR015590">
    <property type="entry name" value="Aldehyde_DH_dom"/>
</dbReference>
<dbReference type="InterPro" id="IPR016162">
    <property type="entry name" value="Ald_DH_N"/>
</dbReference>
<evidence type="ECO:0000313" key="4">
    <source>
        <dbReference type="EMBL" id="ROQ91070.1"/>
    </source>
</evidence>
<dbReference type="AlphaFoldDB" id="A0A3N1UQU3"/>
<dbReference type="EMBL" id="RJVA01000013">
    <property type="protein sequence ID" value="ROQ91070.1"/>
    <property type="molecule type" value="Genomic_DNA"/>
</dbReference>
<organism evidence="4 5">
    <name type="scientific">Desulfosoma caldarium</name>
    <dbReference type="NCBI Taxonomy" id="610254"/>
    <lineage>
        <taxon>Bacteria</taxon>
        <taxon>Pseudomonadati</taxon>
        <taxon>Thermodesulfobacteriota</taxon>
        <taxon>Syntrophobacteria</taxon>
        <taxon>Syntrophobacterales</taxon>
        <taxon>Syntrophobacteraceae</taxon>
        <taxon>Desulfosoma</taxon>
    </lineage>
</organism>
<dbReference type="Pfam" id="PF00171">
    <property type="entry name" value="Aldedh"/>
    <property type="match status" value="1"/>
</dbReference>
<evidence type="ECO:0000256" key="1">
    <source>
        <dbReference type="ARBA" id="ARBA00009986"/>
    </source>
</evidence>
<dbReference type="Gene3D" id="3.40.309.10">
    <property type="entry name" value="Aldehyde Dehydrogenase, Chain A, domain 2"/>
    <property type="match status" value="1"/>
</dbReference>
<gene>
    <name evidence="4" type="ORF">EDC27_2347</name>
</gene>
<name>A0A3N1UQU3_9BACT</name>
<dbReference type="InterPro" id="IPR016161">
    <property type="entry name" value="Ald_DH/histidinol_DH"/>
</dbReference>
<reference evidence="4 5" key="1">
    <citation type="submission" date="2018-11" db="EMBL/GenBank/DDBJ databases">
        <title>Genomic Encyclopedia of Type Strains, Phase IV (KMG-IV): sequencing the most valuable type-strain genomes for metagenomic binning, comparative biology and taxonomic classification.</title>
        <authorList>
            <person name="Goeker M."/>
        </authorList>
    </citation>
    <scope>NUCLEOTIDE SEQUENCE [LARGE SCALE GENOMIC DNA]</scope>
    <source>
        <strain evidence="4 5">DSM 22027</strain>
    </source>
</reference>
<evidence type="ECO:0000259" key="3">
    <source>
        <dbReference type="Pfam" id="PF00171"/>
    </source>
</evidence>
<dbReference type="PANTHER" id="PTHR11699">
    <property type="entry name" value="ALDEHYDE DEHYDROGENASE-RELATED"/>
    <property type="match status" value="1"/>
</dbReference>
<feature type="domain" description="Aldehyde dehydrogenase" evidence="3">
    <location>
        <begin position="28"/>
        <end position="481"/>
    </location>
</feature>
<protein>
    <submittedName>
        <fullName evidence="4">Succinate-semialdehyde dehydrogenase/glutarate-semialdehyde dehydrogenase</fullName>
    </submittedName>
</protein>
<keyword evidence="5" id="KW-1185">Reference proteome</keyword>
<sequence length="487" mass="53788">MDWRGNQAHEDVKEKFGFWVDGAEQWAEPWMAVVDPASEEPMATVPVCDAAWVDRAVLGASKAQKLWKETAPQHRRDVLRSLAERVRTHRESLTHLLGRETGKPKQAAVAEVDNTAHLIDYFAEEGYRLSGLIPLLGDPQRHTLVVREPLGVVGAITPFNYPLSTLACKAASALAVGCAVVAKPDEHTPLSTLALARIFTEAGLPSGLLQVVTGPGPVTGAALVDHPNVRGISFTGSTEVGKEIQRRAASSVKRLILELGGSCPAIVCHDADWRTHLPHMVAQAYKNSGQYCYRITRFYVARNVWKPFFDEFMARVMELRVGHPLNPQTVLGPLNHQGILRRVREQVWRLQQAGATVFQAPLPKELHRGFYFPPTVITNIEPQTPELHEEIFGPVTFLIPFDDEAQAIVEANRSPYGLAAYVFTQNLAKGLRLAHRLEAGSVWINGVHQALPEAPFGGMKESGLGREKSRFGVEAFTELKTLYLAYA</sequence>
<dbReference type="Gene3D" id="3.40.605.10">
    <property type="entry name" value="Aldehyde Dehydrogenase, Chain A, domain 1"/>
    <property type="match status" value="1"/>
</dbReference>
<dbReference type="InterPro" id="IPR016163">
    <property type="entry name" value="Ald_DH_C"/>
</dbReference>
<proteinExistence type="inferred from homology"/>
<dbReference type="GO" id="GO:0016620">
    <property type="term" value="F:oxidoreductase activity, acting on the aldehyde or oxo group of donors, NAD or NADP as acceptor"/>
    <property type="evidence" value="ECO:0007669"/>
    <property type="project" value="InterPro"/>
</dbReference>
<accession>A0A3N1UQU3</accession>
<comment type="caution">
    <text evidence="4">The sequence shown here is derived from an EMBL/GenBank/DDBJ whole genome shotgun (WGS) entry which is preliminary data.</text>
</comment>
<dbReference type="Proteomes" id="UP000276223">
    <property type="component" value="Unassembled WGS sequence"/>
</dbReference>
<evidence type="ECO:0000256" key="2">
    <source>
        <dbReference type="ARBA" id="ARBA00023002"/>
    </source>
</evidence>
<comment type="similarity">
    <text evidence="1">Belongs to the aldehyde dehydrogenase family.</text>
</comment>
<dbReference type="SUPFAM" id="SSF53720">
    <property type="entry name" value="ALDH-like"/>
    <property type="match status" value="1"/>
</dbReference>
<dbReference type="CDD" id="cd07078">
    <property type="entry name" value="ALDH"/>
    <property type="match status" value="1"/>
</dbReference>
<keyword evidence="2" id="KW-0560">Oxidoreductase</keyword>
<dbReference type="FunFam" id="3.40.605.10:FF:000007">
    <property type="entry name" value="NAD/NADP-dependent betaine aldehyde dehydrogenase"/>
    <property type="match status" value="1"/>
</dbReference>